<dbReference type="OrthoDB" id="8400044at2"/>
<name>A0A327K1I8_9BRAD</name>
<dbReference type="RefSeq" id="WP_111359841.1">
    <property type="nucleotide sequence ID" value="NZ_NHSK01000045.1"/>
</dbReference>
<dbReference type="Proteomes" id="UP000248863">
    <property type="component" value="Unassembled WGS sequence"/>
</dbReference>
<feature type="chain" id="PRO_5016405555" evidence="1">
    <location>
        <begin position="28"/>
        <end position="169"/>
    </location>
</feature>
<keyword evidence="1" id="KW-0732">Signal</keyword>
<gene>
    <name evidence="2" type="ORF">CH338_25415</name>
</gene>
<dbReference type="EMBL" id="NPEU01000481">
    <property type="protein sequence ID" value="RAI31693.1"/>
    <property type="molecule type" value="Genomic_DNA"/>
</dbReference>
<protein>
    <submittedName>
        <fullName evidence="2">Uncharacterized protein</fullName>
    </submittedName>
</protein>
<reference evidence="2 3" key="1">
    <citation type="submission" date="2017-07" db="EMBL/GenBank/DDBJ databases">
        <title>Draft Genome Sequences of Select Purple Nonsulfur Bacteria.</title>
        <authorList>
            <person name="Lasarre B."/>
            <person name="Mckinlay J.B."/>
        </authorList>
    </citation>
    <scope>NUCLEOTIDE SEQUENCE [LARGE SCALE GENOMIC DNA]</scope>
    <source>
        <strain evidence="2 3">DSM 11907</strain>
    </source>
</reference>
<feature type="signal peptide" evidence="1">
    <location>
        <begin position="1"/>
        <end position="27"/>
    </location>
</feature>
<evidence type="ECO:0000313" key="2">
    <source>
        <dbReference type="EMBL" id="RAI31693.1"/>
    </source>
</evidence>
<proteinExistence type="predicted"/>
<dbReference type="AlphaFoldDB" id="A0A327K1I8"/>
<sequence>MRLARRGAACLLFAAIVGAASTLPASAQVMVPLYRGVQASPAGNVVWNNTSFGISGNPPTLSLFDTFAAVQNNFPCVVQIVASVPAPVAPGSIGTLAVPMPPAQVNPWPVVFDNVPAGHWSIAKAAMFLPPLPSNNQAGNQAALVFQAMTAAIPPAAVVMNGTQQNCQP</sequence>
<comment type="caution">
    <text evidence="2">The sequence shown here is derived from an EMBL/GenBank/DDBJ whole genome shotgun (WGS) entry which is preliminary data.</text>
</comment>
<keyword evidence="3" id="KW-1185">Reference proteome</keyword>
<evidence type="ECO:0000256" key="1">
    <source>
        <dbReference type="SAM" id="SignalP"/>
    </source>
</evidence>
<evidence type="ECO:0000313" key="3">
    <source>
        <dbReference type="Proteomes" id="UP000248863"/>
    </source>
</evidence>
<organism evidence="2 3">
    <name type="scientific">Rhodoplanes elegans</name>
    <dbReference type="NCBI Taxonomy" id="29408"/>
    <lineage>
        <taxon>Bacteria</taxon>
        <taxon>Pseudomonadati</taxon>
        <taxon>Pseudomonadota</taxon>
        <taxon>Alphaproteobacteria</taxon>
        <taxon>Hyphomicrobiales</taxon>
        <taxon>Nitrobacteraceae</taxon>
        <taxon>Rhodoplanes</taxon>
    </lineage>
</organism>
<accession>A0A327K1I8</accession>